<reference evidence="3 4" key="1">
    <citation type="submission" date="2013-09" db="EMBL/GenBank/DDBJ databases">
        <title>Corchorus capsularis genome sequencing.</title>
        <authorList>
            <person name="Alam M."/>
            <person name="Haque M.S."/>
            <person name="Islam M.S."/>
            <person name="Emdad E.M."/>
            <person name="Islam M.M."/>
            <person name="Ahmed B."/>
            <person name="Halim A."/>
            <person name="Hossen Q.M.M."/>
            <person name="Hossain M.Z."/>
            <person name="Ahmed R."/>
            <person name="Khan M.M."/>
            <person name="Islam R."/>
            <person name="Rashid M.M."/>
            <person name="Khan S.A."/>
            <person name="Rahman M.S."/>
            <person name="Alam M."/>
        </authorList>
    </citation>
    <scope>NUCLEOTIDE SEQUENCE [LARGE SCALE GENOMIC DNA]</scope>
    <source>
        <strain evidence="4">cv. CVL-1</strain>
        <tissue evidence="3">Whole seedling</tissue>
    </source>
</reference>
<proteinExistence type="predicted"/>
<evidence type="ECO:0000313" key="3">
    <source>
        <dbReference type="EMBL" id="OMO90392.1"/>
    </source>
</evidence>
<dbReference type="Pfam" id="PF05678">
    <property type="entry name" value="VQ"/>
    <property type="match status" value="1"/>
</dbReference>
<dbReference type="Proteomes" id="UP000188268">
    <property type="component" value="Unassembled WGS sequence"/>
</dbReference>
<feature type="domain" description="VQ" evidence="2">
    <location>
        <begin position="16"/>
        <end position="39"/>
    </location>
</feature>
<comment type="caution">
    <text evidence="3">The sequence shown here is derived from an EMBL/GenBank/DDBJ whole genome shotgun (WGS) entry which is preliminary data.</text>
</comment>
<dbReference type="EMBL" id="AWWV01008459">
    <property type="protein sequence ID" value="OMO90392.1"/>
    <property type="molecule type" value="Genomic_DNA"/>
</dbReference>
<dbReference type="STRING" id="210143.A0A1R3J6E6"/>
<protein>
    <submittedName>
        <fullName evidence="3">VQ motif-containing protein</fullName>
    </submittedName>
</protein>
<dbReference type="AlphaFoldDB" id="A0A1R3J6E6"/>
<gene>
    <name evidence="3" type="ORF">CCACVL1_07378</name>
</gene>
<evidence type="ECO:0000313" key="4">
    <source>
        <dbReference type="Proteomes" id="UP000188268"/>
    </source>
</evidence>
<evidence type="ECO:0000259" key="2">
    <source>
        <dbReference type="Pfam" id="PF05678"/>
    </source>
</evidence>
<accession>A0A1R3J6E6</accession>
<name>A0A1R3J6E6_COCAP</name>
<organism evidence="3 4">
    <name type="scientific">Corchorus capsularis</name>
    <name type="common">Jute</name>
    <dbReference type="NCBI Taxonomy" id="210143"/>
    <lineage>
        <taxon>Eukaryota</taxon>
        <taxon>Viridiplantae</taxon>
        <taxon>Streptophyta</taxon>
        <taxon>Embryophyta</taxon>
        <taxon>Tracheophyta</taxon>
        <taxon>Spermatophyta</taxon>
        <taxon>Magnoliopsida</taxon>
        <taxon>eudicotyledons</taxon>
        <taxon>Gunneridae</taxon>
        <taxon>Pentapetalae</taxon>
        <taxon>rosids</taxon>
        <taxon>malvids</taxon>
        <taxon>Malvales</taxon>
        <taxon>Malvaceae</taxon>
        <taxon>Grewioideae</taxon>
        <taxon>Apeibeae</taxon>
        <taxon>Corchorus</taxon>
    </lineage>
</organism>
<sequence>MEKPASPAATSGKPLTTFVQTDSNTFREVVQRLTGPSEDAVQEGAATKVPGLRSPHFAYIDIRAFPTRDQKLKYPFVQIASDNHPELRT</sequence>
<dbReference type="InterPro" id="IPR008889">
    <property type="entry name" value="VQ"/>
</dbReference>
<dbReference type="OrthoDB" id="783357at2759"/>
<evidence type="ECO:0000256" key="1">
    <source>
        <dbReference type="SAM" id="MobiDB-lite"/>
    </source>
</evidence>
<keyword evidence="4" id="KW-1185">Reference proteome</keyword>
<dbReference type="Gramene" id="OMO90392">
    <property type="protein sequence ID" value="OMO90392"/>
    <property type="gene ID" value="CCACVL1_07378"/>
</dbReference>
<feature type="region of interest" description="Disordered" evidence="1">
    <location>
        <begin position="1"/>
        <end position="21"/>
    </location>
</feature>